<organism evidence="4 5">
    <name type="scientific">Ruegeria atlantica</name>
    <dbReference type="NCBI Taxonomy" id="81569"/>
    <lineage>
        <taxon>Bacteria</taxon>
        <taxon>Pseudomonadati</taxon>
        <taxon>Pseudomonadota</taxon>
        <taxon>Alphaproteobacteria</taxon>
        <taxon>Rhodobacterales</taxon>
        <taxon>Roseobacteraceae</taxon>
        <taxon>Ruegeria</taxon>
    </lineage>
</organism>
<feature type="domain" description="SPOR" evidence="3">
    <location>
        <begin position="285"/>
        <end position="370"/>
    </location>
</feature>
<dbReference type="GO" id="GO:0042834">
    <property type="term" value="F:peptidoglycan binding"/>
    <property type="evidence" value="ECO:0007669"/>
    <property type="project" value="InterPro"/>
</dbReference>
<sequence>MTRAPLFKAQSGGEADMASYDYSGQMRPEEMHYTNQPHPEDGYEYPDDSYGYEQAPRGAGLGRIVNVMGAVASLALVAGIGVWGFKLVMRDVSGVPVVRAIEGPMRIQPENPGGTPADHQGLAVNAVAAVGTAAPPADRLILAPRPVSLTDEDTPVEPLKPTQAVHVVEEEISDQEAAQLRQNTVDALVAELAGGAAKADEPAEQGVQLASLALPEEEPAIDPADLAAQLPDPELAALPGVRRSLRPSTRPARATPSGISSNSSTEAAINAAVKAAVGLDVDPNTLSKGTRMAQLGAYESLDVASAEWDRMNGHFGEYMDGKQRVIQKTSSGGRTFYRLRVLGFDDLSDSRQFCAALVAQGADCIPVAVR</sequence>
<feature type="region of interest" description="Disordered" evidence="1">
    <location>
        <begin position="237"/>
        <end position="263"/>
    </location>
</feature>
<dbReference type="AlphaFoldDB" id="A0A0N7LQG7"/>
<feature type="transmembrane region" description="Helical" evidence="2">
    <location>
        <begin position="64"/>
        <end position="85"/>
    </location>
</feature>
<keyword evidence="2" id="KW-0472">Membrane</keyword>
<dbReference type="Gene3D" id="3.30.70.1070">
    <property type="entry name" value="Sporulation related repeat"/>
    <property type="match status" value="1"/>
</dbReference>
<accession>A0A0N7LQG7</accession>
<name>A0A0N7LQG7_9RHOB</name>
<gene>
    <name evidence="4" type="ORF">RUA4292_02148</name>
</gene>
<evidence type="ECO:0000313" key="5">
    <source>
        <dbReference type="Proteomes" id="UP000050783"/>
    </source>
</evidence>
<evidence type="ECO:0000256" key="2">
    <source>
        <dbReference type="SAM" id="Phobius"/>
    </source>
</evidence>
<evidence type="ECO:0000256" key="1">
    <source>
        <dbReference type="SAM" id="MobiDB-lite"/>
    </source>
</evidence>
<dbReference type="RefSeq" id="WP_233493416.1">
    <property type="nucleotide sequence ID" value="NZ_CYPU01000039.1"/>
</dbReference>
<dbReference type="STRING" id="81569.RUM4293_03426"/>
<dbReference type="EMBL" id="CYPU01000039">
    <property type="protein sequence ID" value="CUH47972.1"/>
    <property type="molecule type" value="Genomic_DNA"/>
</dbReference>
<dbReference type="GeneID" id="55493363"/>
<dbReference type="PROSITE" id="PS51724">
    <property type="entry name" value="SPOR"/>
    <property type="match status" value="1"/>
</dbReference>
<dbReference type="InterPro" id="IPR007730">
    <property type="entry name" value="SPOR-like_dom"/>
</dbReference>
<evidence type="ECO:0000259" key="3">
    <source>
        <dbReference type="PROSITE" id="PS51724"/>
    </source>
</evidence>
<proteinExistence type="predicted"/>
<dbReference type="Pfam" id="PF05036">
    <property type="entry name" value="SPOR"/>
    <property type="match status" value="1"/>
</dbReference>
<protein>
    <submittedName>
        <fullName evidence="4">Sporulation related domain protein</fullName>
    </submittedName>
</protein>
<dbReference type="InterPro" id="IPR036680">
    <property type="entry name" value="SPOR-like_sf"/>
</dbReference>
<keyword evidence="2" id="KW-0812">Transmembrane</keyword>
<dbReference type="Proteomes" id="UP000050783">
    <property type="component" value="Unassembled WGS sequence"/>
</dbReference>
<reference evidence="4 5" key="1">
    <citation type="submission" date="2015-09" db="EMBL/GenBank/DDBJ databases">
        <authorList>
            <consortium name="Swine Surveillance"/>
        </authorList>
    </citation>
    <scope>NUCLEOTIDE SEQUENCE [LARGE SCALE GENOMIC DNA]</scope>
    <source>
        <strain evidence="4 5">CECT 4292</strain>
    </source>
</reference>
<evidence type="ECO:0000313" key="4">
    <source>
        <dbReference type="EMBL" id="CUH47972.1"/>
    </source>
</evidence>
<keyword evidence="2" id="KW-1133">Transmembrane helix</keyword>